<dbReference type="Pfam" id="PF01266">
    <property type="entry name" value="DAO"/>
    <property type="match status" value="1"/>
</dbReference>
<dbReference type="Gene3D" id="3.30.9.10">
    <property type="entry name" value="D-Amino Acid Oxidase, subunit A, domain 2"/>
    <property type="match status" value="1"/>
</dbReference>
<reference evidence="7 8" key="1">
    <citation type="submission" date="2015-11" db="EMBL/GenBank/DDBJ databases">
        <title>Bacillus caseinolyticus sp nov.</title>
        <authorList>
            <person name="Dastager S.G."/>
            <person name="Mawlankar R."/>
        </authorList>
    </citation>
    <scope>NUCLEOTIDE SEQUENCE [LARGE SCALE GENOMIC DNA]</scope>
    <source>
        <strain evidence="7 8">SGD-V-76</strain>
    </source>
</reference>
<evidence type="ECO:0000256" key="4">
    <source>
        <dbReference type="ARBA" id="ARBA00023014"/>
    </source>
</evidence>
<proteinExistence type="predicted"/>
<dbReference type="SUPFAM" id="SSF51905">
    <property type="entry name" value="FAD/NAD(P)-binding domain"/>
    <property type="match status" value="1"/>
</dbReference>
<comment type="caution">
    <text evidence="7">The sequence shown here is derived from an EMBL/GenBank/DDBJ whole genome shotgun (WGS) entry which is preliminary data.</text>
</comment>
<dbReference type="FunFam" id="2.102.10.10:FF:000014">
    <property type="entry name" value="Oxidoreductase, FAD dependent"/>
    <property type="match status" value="1"/>
</dbReference>
<protein>
    <submittedName>
        <fullName evidence="7">(2Fe-2S)-binding protein</fullName>
    </submittedName>
</protein>
<dbReference type="AlphaFoldDB" id="A0A0V8JQM7"/>
<dbReference type="InterPro" id="IPR005805">
    <property type="entry name" value="Rieske_Fe-S_prot_C"/>
</dbReference>
<accession>A0A0V8JQM7</accession>
<dbReference type="SUPFAM" id="SSF50022">
    <property type="entry name" value="ISP domain"/>
    <property type="match status" value="1"/>
</dbReference>
<keyword evidence="2" id="KW-0479">Metal-binding</keyword>
<dbReference type="InterPro" id="IPR006076">
    <property type="entry name" value="FAD-dep_OxRdtase"/>
</dbReference>
<dbReference type="Proteomes" id="UP000053681">
    <property type="component" value="Unassembled WGS sequence"/>
</dbReference>
<dbReference type="PANTHER" id="PTHR13847">
    <property type="entry name" value="SARCOSINE DEHYDROGENASE-RELATED"/>
    <property type="match status" value="1"/>
</dbReference>
<dbReference type="InterPro" id="IPR036188">
    <property type="entry name" value="FAD/NAD-bd_sf"/>
</dbReference>
<dbReference type="GO" id="GO:0016020">
    <property type="term" value="C:membrane"/>
    <property type="evidence" value="ECO:0007669"/>
    <property type="project" value="InterPro"/>
</dbReference>
<evidence type="ECO:0000256" key="5">
    <source>
        <dbReference type="ARBA" id="ARBA00023157"/>
    </source>
</evidence>
<dbReference type="PRINTS" id="PR00162">
    <property type="entry name" value="RIESKE"/>
</dbReference>
<keyword evidence="1" id="KW-0001">2Fe-2S</keyword>
<evidence type="ECO:0000256" key="3">
    <source>
        <dbReference type="ARBA" id="ARBA00023004"/>
    </source>
</evidence>
<dbReference type="RefSeq" id="WP_175384184.1">
    <property type="nucleotide sequence ID" value="NZ_KQ758629.1"/>
</dbReference>
<dbReference type="Gene3D" id="3.50.50.60">
    <property type="entry name" value="FAD/NAD(P)-binding domain"/>
    <property type="match status" value="1"/>
</dbReference>
<dbReference type="Gene3D" id="2.102.10.10">
    <property type="entry name" value="Rieske [2Fe-2S] iron-sulphur domain"/>
    <property type="match status" value="1"/>
</dbReference>
<dbReference type="GO" id="GO:0046872">
    <property type="term" value="F:metal ion binding"/>
    <property type="evidence" value="ECO:0007669"/>
    <property type="project" value="UniProtKB-KW"/>
</dbReference>
<dbReference type="InterPro" id="IPR017941">
    <property type="entry name" value="Rieske_2Fe-2S"/>
</dbReference>
<dbReference type="CDD" id="cd03477">
    <property type="entry name" value="Rieske_YhfW_C"/>
    <property type="match status" value="1"/>
</dbReference>
<dbReference type="EMBL" id="LNQP01000007">
    <property type="protein sequence ID" value="KSU89346.1"/>
    <property type="molecule type" value="Genomic_DNA"/>
</dbReference>
<evidence type="ECO:0000313" key="8">
    <source>
        <dbReference type="Proteomes" id="UP000053681"/>
    </source>
</evidence>
<evidence type="ECO:0000313" key="7">
    <source>
        <dbReference type="EMBL" id="KSU89346.1"/>
    </source>
</evidence>
<dbReference type="Pfam" id="PF00355">
    <property type="entry name" value="Rieske"/>
    <property type="match status" value="1"/>
</dbReference>
<keyword evidence="5" id="KW-1015">Disulfide bond</keyword>
<dbReference type="InterPro" id="IPR036922">
    <property type="entry name" value="Rieske_2Fe-2S_sf"/>
</dbReference>
<dbReference type="GO" id="GO:0051537">
    <property type="term" value="F:2 iron, 2 sulfur cluster binding"/>
    <property type="evidence" value="ECO:0007669"/>
    <property type="project" value="UniProtKB-KW"/>
</dbReference>
<organism evidence="7 8">
    <name type="scientific">Priestia veravalensis</name>
    <dbReference type="NCBI Taxonomy" id="1414648"/>
    <lineage>
        <taxon>Bacteria</taxon>
        <taxon>Bacillati</taxon>
        <taxon>Bacillota</taxon>
        <taxon>Bacilli</taxon>
        <taxon>Bacillales</taxon>
        <taxon>Bacillaceae</taxon>
        <taxon>Priestia</taxon>
    </lineage>
</organism>
<evidence type="ECO:0000259" key="6">
    <source>
        <dbReference type="PROSITE" id="PS51296"/>
    </source>
</evidence>
<evidence type="ECO:0000256" key="2">
    <source>
        <dbReference type="ARBA" id="ARBA00022723"/>
    </source>
</evidence>
<dbReference type="GO" id="GO:0016705">
    <property type="term" value="F:oxidoreductase activity, acting on paired donors, with incorporation or reduction of molecular oxygen"/>
    <property type="evidence" value="ECO:0007669"/>
    <property type="project" value="UniProtKB-ARBA"/>
</dbReference>
<keyword evidence="4" id="KW-0411">Iron-sulfur</keyword>
<name>A0A0V8JQM7_9BACI</name>
<dbReference type="PROSITE" id="PS51296">
    <property type="entry name" value="RIESKE"/>
    <property type="match status" value="1"/>
</dbReference>
<dbReference type="InterPro" id="IPR038010">
    <property type="entry name" value="YhfW_C"/>
</dbReference>
<keyword evidence="3" id="KW-0408">Iron</keyword>
<sequence length="502" mass="56659">MWREEVKLPKGSTLQENRKVDVVVVGGGITGITTAYLLQNEGLNVALLEANEILNGTTGHTTAKITAQHDVIYDELIGHIGVEQAKLYYEANDNALHFMKDLIEKENIDCQFSTQDAYLYGATLEFDHRIHKEFRAYEKLNIPCDFKTSLPFQFDIRAAAIMKNQAQFHPLQYLTHLAKQFLEKGGVIFENTVANDIEEGTSPTVITRDGHRISCQHVAICTHFPFYDGAGFFYTRMYAKRSYVLAAKTKQKFPGGMYLGADQPTHSLRSATLNGEEVVLIGGEGHKVGQGINTEYHYQSLQRFAEENFNVLSYPYRWSAQDLITIDKIPYIGKLKESKENIFIATGFKKWGMTHGTVAAQLITDLIMQRKNPYEEVYKPSRFHADPSIRYFLRQNLDVADHFIRGKLDLPKKSVEQLEKGEGNIIYVNSKRAGAYKDEGGKIHCVDTTCTHLGCEVNWNAGDSTWDCPCHGSRFSYDGTVLEGPAKTPLKTINLNDEESTQ</sequence>
<evidence type="ECO:0000256" key="1">
    <source>
        <dbReference type="ARBA" id="ARBA00022714"/>
    </source>
</evidence>
<keyword evidence="8" id="KW-1185">Reference proteome</keyword>
<dbReference type="GO" id="GO:0004497">
    <property type="term" value="F:monooxygenase activity"/>
    <property type="evidence" value="ECO:0007669"/>
    <property type="project" value="UniProtKB-ARBA"/>
</dbReference>
<dbReference type="GO" id="GO:0005737">
    <property type="term" value="C:cytoplasm"/>
    <property type="evidence" value="ECO:0007669"/>
    <property type="project" value="TreeGrafter"/>
</dbReference>
<gene>
    <name evidence="7" type="ORF">AS180_03205</name>
</gene>
<feature type="domain" description="Rieske" evidence="6">
    <location>
        <begin position="410"/>
        <end position="502"/>
    </location>
</feature>
<dbReference type="PANTHER" id="PTHR13847:SF274">
    <property type="entry name" value="RIESKE 2FE-2S IRON-SULFUR PROTEIN YHFW-RELATED"/>
    <property type="match status" value="1"/>
</dbReference>